<reference evidence="1" key="1">
    <citation type="submission" date="2023-03" db="UniProtKB">
        <authorList>
            <consortium name="EnsemblPlants"/>
        </authorList>
    </citation>
    <scope>IDENTIFICATION</scope>
</reference>
<dbReference type="Gramene" id="MELO3C034494.2.1">
    <property type="protein sequence ID" value="MELO3C034494.2.1"/>
    <property type="gene ID" value="MELO3C034494.2"/>
</dbReference>
<evidence type="ECO:0000313" key="1">
    <source>
        <dbReference type="EnsemblPlants" id="MELO3C034494.2.1"/>
    </source>
</evidence>
<sequence>MPSLEPALAARVSCTCLSRVAHLKPTALAVRLVGPIGVWTVELFLVKENCCNLDLGMTCDDMICYDDDMLCACYGQGFDGITSLTLILTQTGFERFDEIAHTYDCAEVEVSPKERERKMKKLAITSRPTSTSCNHVENAYYSMVNLITSSPAMHTRIPEIPAYTSI</sequence>
<dbReference type="AlphaFoldDB" id="A0A9I9EJ80"/>
<proteinExistence type="predicted"/>
<protein>
    <submittedName>
        <fullName evidence="1">Uncharacterized protein</fullName>
    </submittedName>
</protein>
<dbReference type="EnsemblPlants" id="MELO3C034494.2.1">
    <property type="protein sequence ID" value="MELO3C034494.2.1"/>
    <property type="gene ID" value="MELO3C034494.2"/>
</dbReference>
<organism evidence="1">
    <name type="scientific">Cucumis melo</name>
    <name type="common">Muskmelon</name>
    <dbReference type="NCBI Taxonomy" id="3656"/>
    <lineage>
        <taxon>Eukaryota</taxon>
        <taxon>Viridiplantae</taxon>
        <taxon>Streptophyta</taxon>
        <taxon>Embryophyta</taxon>
        <taxon>Tracheophyta</taxon>
        <taxon>Spermatophyta</taxon>
        <taxon>Magnoliopsida</taxon>
        <taxon>eudicotyledons</taxon>
        <taxon>Gunneridae</taxon>
        <taxon>Pentapetalae</taxon>
        <taxon>rosids</taxon>
        <taxon>fabids</taxon>
        <taxon>Cucurbitales</taxon>
        <taxon>Cucurbitaceae</taxon>
        <taxon>Benincaseae</taxon>
        <taxon>Cucumis</taxon>
    </lineage>
</organism>
<name>A0A9I9EJ80_CUCME</name>
<accession>A0A9I9EJ80</accession>